<proteinExistence type="predicted"/>
<organism evidence="1 2">
    <name type="scientific">Dreissena polymorpha</name>
    <name type="common">Zebra mussel</name>
    <name type="synonym">Mytilus polymorpha</name>
    <dbReference type="NCBI Taxonomy" id="45954"/>
    <lineage>
        <taxon>Eukaryota</taxon>
        <taxon>Metazoa</taxon>
        <taxon>Spiralia</taxon>
        <taxon>Lophotrochozoa</taxon>
        <taxon>Mollusca</taxon>
        <taxon>Bivalvia</taxon>
        <taxon>Autobranchia</taxon>
        <taxon>Heteroconchia</taxon>
        <taxon>Euheterodonta</taxon>
        <taxon>Imparidentia</taxon>
        <taxon>Neoheterodontei</taxon>
        <taxon>Myida</taxon>
        <taxon>Dreissenoidea</taxon>
        <taxon>Dreissenidae</taxon>
        <taxon>Dreissena</taxon>
    </lineage>
</organism>
<accession>A0A9D4IPR8</accession>
<reference evidence="1" key="1">
    <citation type="journal article" date="2019" name="bioRxiv">
        <title>The Genome of the Zebra Mussel, Dreissena polymorpha: A Resource for Invasive Species Research.</title>
        <authorList>
            <person name="McCartney M.A."/>
            <person name="Auch B."/>
            <person name="Kono T."/>
            <person name="Mallez S."/>
            <person name="Zhang Y."/>
            <person name="Obille A."/>
            <person name="Becker A."/>
            <person name="Abrahante J.E."/>
            <person name="Garbe J."/>
            <person name="Badalamenti J.P."/>
            <person name="Herman A."/>
            <person name="Mangelson H."/>
            <person name="Liachko I."/>
            <person name="Sullivan S."/>
            <person name="Sone E.D."/>
            <person name="Koren S."/>
            <person name="Silverstein K.A.T."/>
            <person name="Beckman K.B."/>
            <person name="Gohl D.M."/>
        </authorList>
    </citation>
    <scope>NUCLEOTIDE SEQUENCE</scope>
    <source>
        <strain evidence="1">Duluth1</strain>
        <tissue evidence="1">Whole animal</tissue>
    </source>
</reference>
<reference evidence="1" key="2">
    <citation type="submission" date="2020-11" db="EMBL/GenBank/DDBJ databases">
        <authorList>
            <person name="McCartney M.A."/>
            <person name="Auch B."/>
            <person name="Kono T."/>
            <person name="Mallez S."/>
            <person name="Becker A."/>
            <person name="Gohl D.M."/>
            <person name="Silverstein K.A.T."/>
            <person name="Koren S."/>
            <person name="Bechman K.B."/>
            <person name="Herman A."/>
            <person name="Abrahante J.E."/>
            <person name="Garbe J."/>
        </authorList>
    </citation>
    <scope>NUCLEOTIDE SEQUENCE</scope>
    <source>
        <strain evidence="1">Duluth1</strain>
        <tissue evidence="1">Whole animal</tissue>
    </source>
</reference>
<dbReference type="EMBL" id="JAIWYP010000008">
    <property type="protein sequence ID" value="KAH3782150.1"/>
    <property type="molecule type" value="Genomic_DNA"/>
</dbReference>
<evidence type="ECO:0000313" key="1">
    <source>
        <dbReference type="EMBL" id="KAH3782150.1"/>
    </source>
</evidence>
<keyword evidence="2" id="KW-1185">Reference proteome</keyword>
<gene>
    <name evidence="1" type="ORF">DPMN_160061</name>
</gene>
<protein>
    <submittedName>
        <fullName evidence="1">Uncharacterized protein</fullName>
    </submittedName>
</protein>
<dbReference type="Proteomes" id="UP000828390">
    <property type="component" value="Unassembled WGS sequence"/>
</dbReference>
<comment type="caution">
    <text evidence="1">The sequence shown here is derived from an EMBL/GenBank/DDBJ whole genome shotgun (WGS) entry which is preliminary data.</text>
</comment>
<name>A0A9D4IPR8_DREPO</name>
<evidence type="ECO:0000313" key="2">
    <source>
        <dbReference type="Proteomes" id="UP000828390"/>
    </source>
</evidence>
<sequence>MKLTYMDVRVTSLEGTVRNVDARVTDVETSRAFDSQTCEELKSKNTELDKALQAVK</sequence>
<dbReference type="AlphaFoldDB" id="A0A9D4IPR8"/>